<name>A0AAU9NFA5_9ASTR</name>
<dbReference type="InterPro" id="IPR036612">
    <property type="entry name" value="KH_dom_type_1_sf"/>
</dbReference>
<evidence type="ECO:0000313" key="4">
    <source>
        <dbReference type="Proteomes" id="UP001157418"/>
    </source>
</evidence>
<reference evidence="3 4" key="1">
    <citation type="submission" date="2022-01" db="EMBL/GenBank/DDBJ databases">
        <authorList>
            <person name="Xiong W."/>
            <person name="Schranz E."/>
        </authorList>
    </citation>
    <scope>NUCLEOTIDE SEQUENCE [LARGE SCALE GENOMIC DNA]</scope>
</reference>
<dbReference type="EMBL" id="CAKMRJ010004445">
    <property type="protein sequence ID" value="CAH1436440.1"/>
    <property type="molecule type" value="Genomic_DNA"/>
</dbReference>
<dbReference type="Gene3D" id="3.30.310.210">
    <property type="match status" value="1"/>
</dbReference>
<evidence type="ECO:0000313" key="3">
    <source>
        <dbReference type="EMBL" id="CAH1436440.1"/>
    </source>
</evidence>
<accession>A0AAU9NFA5</accession>
<dbReference type="PROSITE" id="PS50084">
    <property type="entry name" value="KH_TYPE_1"/>
    <property type="match status" value="1"/>
</dbReference>
<evidence type="ECO:0008006" key="5">
    <source>
        <dbReference type="Google" id="ProtNLM"/>
    </source>
</evidence>
<dbReference type="SUPFAM" id="SSF54791">
    <property type="entry name" value="Eukaryotic type KH-domain (KH-domain type I)"/>
    <property type="match status" value="1"/>
</dbReference>
<dbReference type="Proteomes" id="UP001157418">
    <property type="component" value="Unassembled WGS sequence"/>
</dbReference>
<gene>
    <name evidence="3" type="ORF">LVIROSA_LOCUS22812</name>
</gene>
<feature type="region of interest" description="Disordered" evidence="2">
    <location>
        <begin position="179"/>
        <end position="216"/>
    </location>
</feature>
<evidence type="ECO:0000256" key="2">
    <source>
        <dbReference type="SAM" id="MobiDB-lite"/>
    </source>
</evidence>
<organism evidence="3 4">
    <name type="scientific">Lactuca virosa</name>
    <dbReference type="NCBI Taxonomy" id="75947"/>
    <lineage>
        <taxon>Eukaryota</taxon>
        <taxon>Viridiplantae</taxon>
        <taxon>Streptophyta</taxon>
        <taxon>Embryophyta</taxon>
        <taxon>Tracheophyta</taxon>
        <taxon>Spermatophyta</taxon>
        <taxon>Magnoliopsida</taxon>
        <taxon>eudicotyledons</taxon>
        <taxon>Gunneridae</taxon>
        <taxon>Pentapetalae</taxon>
        <taxon>asterids</taxon>
        <taxon>campanulids</taxon>
        <taxon>Asterales</taxon>
        <taxon>Asteraceae</taxon>
        <taxon>Cichorioideae</taxon>
        <taxon>Cichorieae</taxon>
        <taxon>Lactucinae</taxon>
        <taxon>Lactuca</taxon>
    </lineage>
</organism>
<dbReference type="AlphaFoldDB" id="A0AAU9NFA5"/>
<keyword evidence="1" id="KW-0694">RNA-binding</keyword>
<keyword evidence="4" id="KW-1185">Reference proteome</keyword>
<dbReference type="GO" id="GO:0003723">
    <property type="term" value="F:RNA binding"/>
    <property type="evidence" value="ECO:0007669"/>
    <property type="project" value="UniProtKB-UniRule"/>
</dbReference>
<sequence>MVDPNRIPSKPTPISDEVKCVKIIGPLRNGEPVQIDSAKVHYRFRAKELLKIIGDEDEIITSIHSTSKAEIRILEHAPAKKDGQLYIQILGSDLQVKIAEFLIKEAIKEGYTEPLIPTPLMPTYIFNHAINIELNQVEPFMGTNGINILKMESESKTWIEVDTLERKLGQVNKELKVRSNGAAKEVGSSEQLGKMDIDSGIEESDDDSGDGDPGIEEGLIIYDWIVGTC</sequence>
<proteinExistence type="predicted"/>
<protein>
    <recommendedName>
        <fullName evidence="5">K Homology domain-containing protein</fullName>
    </recommendedName>
</protein>
<feature type="compositionally biased region" description="Acidic residues" evidence="2">
    <location>
        <begin position="199"/>
        <end position="215"/>
    </location>
</feature>
<comment type="caution">
    <text evidence="3">The sequence shown here is derived from an EMBL/GenBank/DDBJ whole genome shotgun (WGS) entry which is preliminary data.</text>
</comment>
<evidence type="ECO:0000256" key="1">
    <source>
        <dbReference type="PROSITE-ProRule" id="PRU00117"/>
    </source>
</evidence>